<evidence type="ECO:0000256" key="9">
    <source>
        <dbReference type="ARBA" id="ARBA00022763"/>
    </source>
</evidence>
<keyword evidence="16" id="KW-0511">Multifunctional enzyme</keyword>
<dbReference type="SUPFAM" id="SSF57716">
    <property type="entry name" value="Glucocorticoid receptor-like (DNA-binding domain)"/>
    <property type="match status" value="1"/>
</dbReference>
<dbReference type="PROSITE" id="PS51066">
    <property type="entry name" value="ZF_FPG_2"/>
    <property type="match status" value="1"/>
</dbReference>
<evidence type="ECO:0000256" key="8">
    <source>
        <dbReference type="ARBA" id="ARBA00022723"/>
    </source>
</evidence>
<protein>
    <recommendedName>
        <fullName evidence="7">Formamidopyrimidine-DNA glycosylase</fullName>
        <ecNumber evidence="5">3.2.2.23</ecNumber>
        <ecNumber evidence="6">4.2.99.18</ecNumber>
    </recommendedName>
    <alternativeName>
        <fullName evidence="18">DNA-(apurinic or apyrimidinic site) lyase MutM</fullName>
    </alternativeName>
</protein>
<keyword evidence="14" id="KW-0234">DNA repair</keyword>
<dbReference type="Pfam" id="PF06831">
    <property type="entry name" value="H2TH"/>
    <property type="match status" value="1"/>
</dbReference>
<evidence type="ECO:0000256" key="15">
    <source>
        <dbReference type="ARBA" id="ARBA00023239"/>
    </source>
</evidence>
<keyword evidence="15" id="KW-0456">Lyase</keyword>
<dbReference type="InterPro" id="IPR015886">
    <property type="entry name" value="H2TH_FPG"/>
</dbReference>
<dbReference type="EMBL" id="BMIR01000016">
    <property type="protein sequence ID" value="GGE49651.1"/>
    <property type="molecule type" value="Genomic_DNA"/>
</dbReference>
<accession>A0A8J2YK01</accession>
<evidence type="ECO:0000256" key="19">
    <source>
        <dbReference type="ARBA" id="ARBA00044632"/>
    </source>
</evidence>
<evidence type="ECO:0000256" key="10">
    <source>
        <dbReference type="ARBA" id="ARBA00022771"/>
    </source>
</evidence>
<dbReference type="SMART" id="SM00898">
    <property type="entry name" value="Fapy_DNA_glyco"/>
    <property type="match status" value="1"/>
</dbReference>
<dbReference type="AlphaFoldDB" id="A0A8J2YK01"/>
<keyword evidence="13" id="KW-0238">DNA-binding</keyword>
<keyword evidence="9" id="KW-0227">DNA damage</keyword>
<comment type="subunit">
    <text evidence="4">Monomer.</text>
</comment>
<keyword evidence="17" id="KW-0326">Glycosidase</keyword>
<evidence type="ECO:0000256" key="5">
    <source>
        <dbReference type="ARBA" id="ARBA00012024"/>
    </source>
</evidence>
<dbReference type="NCBIfam" id="NF002211">
    <property type="entry name" value="PRK01103.1"/>
    <property type="match status" value="1"/>
</dbReference>
<dbReference type="InterPro" id="IPR010979">
    <property type="entry name" value="Ribosomal_uS13-like_H2TH"/>
</dbReference>
<evidence type="ECO:0000256" key="20">
    <source>
        <dbReference type="PROSITE-ProRule" id="PRU00391"/>
    </source>
</evidence>
<reference evidence="23" key="2">
    <citation type="submission" date="2020-09" db="EMBL/GenBank/DDBJ databases">
        <authorList>
            <person name="Sun Q."/>
            <person name="Zhou Y."/>
        </authorList>
    </citation>
    <scope>NUCLEOTIDE SEQUENCE</scope>
    <source>
        <strain evidence="23">CGMCC 1.15371</strain>
    </source>
</reference>
<evidence type="ECO:0000256" key="1">
    <source>
        <dbReference type="ARBA" id="ARBA00001668"/>
    </source>
</evidence>
<dbReference type="Gene3D" id="3.20.190.10">
    <property type="entry name" value="MutM-like, N-terminal"/>
    <property type="match status" value="1"/>
</dbReference>
<dbReference type="PANTHER" id="PTHR22993:SF9">
    <property type="entry name" value="FORMAMIDOPYRIMIDINE-DNA GLYCOSYLASE"/>
    <property type="match status" value="1"/>
</dbReference>
<dbReference type="GO" id="GO:0003684">
    <property type="term" value="F:damaged DNA binding"/>
    <property type="evidence" value="ECO:0007669"/>
    <property type="project" value="InterPro"/>
</dbReference>
<dbReference type="FunFam" id="1.10.8.50:FF:000003">
    <property type="entry name" value="Formamidopyrimidine-DNA glycosylase"/>
    <property type="match status" value="1"/>
</dbReference>
<dbReference type="PROSITE" id="PS51068">
    <property type="entry name" value="FPG_CAT"/>
    <property type="match status" value="1"/>
</dbReference>
<evidence type="ECO:0000256" key="18">
    <source>
        <dbReference type="ARBA" id="ARBA00030638"/>
    </source>
</evidence>
<keyword evidence="12" id="KW-0862">Zinc</keyword>
<evidence type="ECO:0000259" key="21">
    <source>
        <dbReference type="PROSITE" id="PS51066"/>
    </source>
</evidence>
<gene>
    <name evidence="23" type="ORF">GCM10011391_30530</name>
</gene>
<comment type="cofactor">
    <cofactor evidence="2">
        <name>Zn(2+)</name>
        <dbReference type="ChEBI" id="CHEBI:29105"/>
    </cofactor>
</comment>
<dbReference type="SUPFAM" id="SSF81624">
    <property type="entry name" value="N-terminal domain of MutM-like DNA repair proteins"/>
    <property type="match status" value="1"/>
</dbReference>
<evidence type="ECO:0000313" key="23">
    <source>
        <dbReference type="EMBL" id="GGE49651.1"/>
    </source>
</evidence>
<dbReference type="GO" id="GO:0008270">
    <property type="term" value="F:zinc ion binding"/>
    <property type="evidence" value="ECO:0007669"/>
    <property type="project" value="UniProtKB-KW"/>
</dbReference>
<comment type="caution">
    <text evidence="23">The sequence shown here is derived from an EMBL/GenBank/DDBJ whole genome shotgun (WGS) entry which is preliminary data.</text>
</comment>
<dbReference type="Pfam" id="PF06827">
    <property type="entry name" value="zf-FPG_IleRS"/>
    <property type="match status" value="1"/>
</dbReference>
<comment type="catalytic activity">
    <reaction evidence="1">
        <text>Hydrolysis of DNA containing ring-opened 7-methylguanine residues, releasing 2,6-diamino-4-hydroxy-5-(N-methyl)formamidopyrimidine.</text>
        <dbReference type="EC" id="3.2.2.23"/>
    </reaction>
</comment>
<keyword evidence="10 20" id="KW-0863">Zinc-finger</keyword>
<dbReference type="InterPro" id="IPR012319">
    <property type="entry name" value="FPG_cat"/>
</dbReference>
<evidence type="ECO:0000256" key="12">
    <source>
        <dbReference type="ARBA" id="ARBA00022833"/>
    </source>
</evidence>
<dbReference type="GO" id="GO:0003690">
    <property type="term" value="F:double-stranded DNA binding"/>
    <property type="evidence" value="ECO:0007669"/>
    <property type="project" value="UniProtKB-ARBA"/>
</dbReference>
<dbReference type="SUPFAM" id="SSF46946">
    <property type="entry name" value="S13-like H2TH domain"/>
    <property type="match status" value="1"/>
</dbReference>
<dbReference type="GO" id="GO:0006284">
    <property type="term" value="P:base-excision repair"/>
    <property type="evidence" value="ECO:0007669"/>
    <property type="project" value="InterPro"/>
</dbReference>
<evidence type="ECO:0000256" key="4">
    <source>
        <dbReference type="ARBA" id="ARBA00011245"/>
    </source>
</evidence>
<evidence type="ECO:0000256" key="17">
    <source>
        <dbReference type="ARBA" id="ARBA00023295"/>
    </source>
</evidence>
<dbReference type="NCBIfam" id="TIGR00577">
    <property type="entry name" value="fpg"/>
    <property type="match status" value="1"/>
</dbReference>
<feature type="domain" description="FPG-type" evidence="21">
    <location>
        <begin position="235"/>
        <end position="269"/>
    </location>
</feature>
<evidence type="ECO:0000256" key="13">
    <source>
        <dbReference type="ARBA" id="ARBA00023125"/>
    </source>
</evidence>
<dbReference type="Proteomes" id="UP000628775">
    <property type="component" value="Unassembled WGS sequence"/>
</dbReference>
<sequence>MPELPEMENYKQQLSSRLIGQTITAVQIERSKSINTPSADFCQQVERQTIINIERRAKYLLFNLASEKVLLLHLMLGGKLFFGSEADSPKRTKQVVLSFGEEQLYFIGLRLGFLHILSPTEVEGKLAGIGPEPLSPQFTYEALQKQLEQKQGAIKNALIDQAFIAGIGNRYSDEICFTAEIHPMKKIKTLGDADIVKLFQAIRQVLTEATHYGGYMDMPLYKGDTKTGSYLPYFKVHGKADHPCPRCGAKIIMEKIASKKVYYCPNCQQG</sequence>
<dbReference type="EC" id="3.2.2.23" evidence="5"/>
<evidence type="ECO:0000256" key="6">
    <source>
        <dbReference type="ARBA" id="ARBA00012720"/>
    </source>
</evidence>
<organism evidence="23 24">
    <name type="scientific">Pullulanibacillus camelliae</name>
    <dbReference type="NCBI Taxonomy" id="1707096"/>
    <lineage>
        <taxon>Bacteria</taxon>
        <taxon>Bacillati</taxon>
        <taxon>Bacillota</taxon>
        <taxon>Bacilli</taxon>
        <taxon>Bacillales</taxon>
        <taxon>Sporolactobacillaceae</taxon>
        <taxon>Pullulanibacillus</taxon>
    </lineage>
</organism>
<dbReference type="InterPro" id="IPR035937">
    <property type="entry name" value="FPG_N"/>
</dbReference>
<dbReference type="EC" id="4.2.99.18" evidence="6"/>
<dbReference type="GO" id="GO:0140078">
    <property type="term" value="F:class I DNA-(apurinic or apyrimidinic site) endonuclease activity"/>
    <property type="evidence" value="ECO:0007669"/>
    <property type="project" value="UniProtKB-EC"/>
</dbReference>
<evidence type="ECO:0000256" key="2">
    <source>
        <dbReference type="ARBA" id="ARBA00001947"/>
    </source>
</evidence>
<name>A0A8J2YK01_9BACL</name>
<comment type="similarity">
    <text evidence="3">Belongs to the FPG family.</text>
</comment>
<dbReference type="PANTHER" id="PTHR22993">
    <property type="entry name" value="FORMAMIDOPYRIMIDINE-DNA GLYCOSYLASE"/>
    <property type="match status" value="1"/>
</dbReference>
<evidence type="ECO:0000256" key="3">
    <source>
        <dbReference type="ARBA" id="ARBA00009409"/>
    </source>
</evidence>
<keyword evidence="11" id="KW-0378">Hydrolase</keyword>
<evidence type="ECO:0000256" key="16">
    <source>
        <dbReference type="ARBA" id="ARBA00023268"/>
    </source>
</evidence>
<dbReference type="Gene3D" id="1.10.8.50">
    <property type="match status" value="1"/>
</dbReference>
<evidence type="ECO:0000259" key="22">
    <source>
        <dbReference type="PROSITE" id="PS51068"/>
    </source>
</evidence>
<keyword evidence="8" id="KW-0479">Metal-binding</keyword>
<dbReference type="Pfam" id="PF01149">
    <property type="entry name" value="Fapy_DNA_glyco"/>
    <property type="match status" value="1"/>
</dbReference>
<dbReference type="InterPro" id="IPR020629">
    <property type="entry name" value="FPG_Glyclase"/>
</dbReference>
<dbReference type="RefSeq" id="WP_188696089.1">
    <property type="nucleotide sequence ID" value="NZ_BMIR01000016.1"/>
</dbReference>
<evidence type="ECO:0000313" key="24">
    <source>
        <dbReference type="Proteomes" id="UP000628775"/>
    </source>
</evidence>
<proteinExistence type="inferred from homology"/>
<dbReference type="GO" id="GO:0034039">
    <property type="term" value="F:8-oxo-7,8-dihydroguanine DNA N-glycosylase activity"/>
    <property type="evidence" value="ECO:0007669"/>
    <property type="project" value="TreeGrafter"/>
</dbReference>
<evidence type="ECO:0000256" key="14">
    <source>
        <dbReference type="ARBA" id="ARBA00023204"/>
    </source>
</evidence>
<dbReference type="SMART" id="SM01232">
    <property type="entry name" value="H2TH"/>
    <property type="match status" value="1"/>
</dbReference>
<dbReference type="InterPro" id="IPR000214">
    <property type="entry name" value="Znf_DNA_glyclase/AP_lyase"/>
</dbReference>
<evidence type="ECO:0000256" key="7">
    <source>
        <dbReference type="ARBA" id="ARBA00016240"/>
    </source>
</evidence>
<feature type="domain" description="Formamidopyrimidine-DNA glycosylase catalytic" evidence="22">
    <location>
        <begin position="2"/>
        <end position="100"/>
    </location>
</feature>
<comment type="catalytic activity">
    <reaction evidence="19">
        <text>2'-deoxyribonucleotide-(2'-deoxyribose 5'-phosphate)-2'-deoxyribonucleotide-DNA = a 3'-end 2'-deoxyribonucleotide-(2,3-dehydro-2,3-deoxyribose 5'-phosphate)-DNA + a 5'-end 5'-phospho-2'-deoxyribonucleoside-DNA + H(+)</text>
        <dbReference type="Rhea" id="RHEA:66592"/>
        <dbReference type="Rhea" id="RHEA-COMP:13180"/>
        <dbReference type="Rhea" id="RHEA-COMP:16897"/>
        <dbReference type="Rhea" id="RHEA-COMP:17067"/>
        <dbReference type="ChEBI" id="CHEBI:15378"/>
        <dbReference type="ChEBI" id="CHEBI:136412"/>
        <dbReference type="ChEBI" id="CHEBI:157695"/>
        <dbReference type="ChEBI" id="CHEBI:167181"/>
        <dbReference type="EC" id="4.2.99.18"/>
    </reaction>
</comment>
<reference evidence="23" key="1">
    <citation type="journal article" date="2014" name="Int. J. Syst. Evol. Microbiol.">
        <title>Complete genome sequence of Corynebacterium casei LMG S-19264T (=DSM 44701T), isolated from a smear-ripened cheese.</title>
        <authorList>
            <consortium name="US DOE Joint Genome Institute (JGI-PGF)"/>
            <person name="Walter F."/>
            <person name="Albersmeier A."/>
            <person name="Kalinowski J."/>
            <person name="Ruckert C."/>
        </authorList>
    </citation>
    <scope>NUCLEOTIDE SEQUENCE</scope>
    <source>
        <strain evidence="23">CGMCC 1.15371</strain>
    </source>
</reference>
<dbReference type="InterPro" id="IPR010663">
    <property type="entry name" value="Znf_FPG/IleRS"/>
</dbReference>
<keyword evidence="24" id="KW-1185">Reference proteome</keyword>
<evidence type="ECO:0000256" key="11">
    <source>
        <dbReference type="ARBA" id="ARBA00022801"/>
    </source>
</evidence>